<name>A0A9P8LBI4_9PEZI</name>
<accession>A0A9P8LBI4</accession>
<evidence type="ECO:0000256" key="1">
    <source>
        <dbReference type="SAM" id="MobiDB-lite"/>
    </source>
</evidence>
<dbReference type="EMBL" id="JAGHQM010000601">
    <property type="protein sequence ID" value="KAH0559418.1"/>
    <property type="molecule type" value="Genomic_DNA"/>
</dbReference>
<feature type="compositionally biased region" description="Basic and acidic residues" evidence="1">
    <location>
        <begin position="182"/>
        <end position="197"/>
    </location>
</feature>
<proteinExistence type="predicted"/>
<dbReference type="Proteomes" id="UP000750711">
    <property type="component" value="Unassembled WGS sequence"/>
</dbReference>
<evidence type="ECO:0008006" key="4">
    <source>
        <dbReference type="Google" id="ProtNLM"/>
    </source>
</evidence>
<dbReference type="SUPFAM" id="SSF48403">
    <property type="entry name" value="Ankyrin repeat"/>
    <property type="match status" value="1"/>
</dbReference>
<evidence type="ECO:0000313" key="2">
    <source>
        <dbReference type="EMBL" id="KAH0559418.1"/>
    </source>
</evidence>
<dbReference type="Gene3D" id="1.25.40.20">
    <property type="entry name" value="Ankyrin repeat-containing domain"/>
    <property type="match status" value="1"/>
</dbReference>
<keyword evidence="3" id="KW-1185">Reference proteome</keyword>
<organism evidence="2 3">
    <name type="scientific">Trichoglossum hirsutum</name>
    <dbReference type="NCBI Taxonomy" id="265104"/>
    <lineage>
        <taxon>Eukaryota</taxon>
        <taxon>Fungi</taxon>
        <taxon>Dikarya</taxon>
        <taxon>Ascomycota</taxon>
        <taxon>Pezizomycotina</taxon>
        <taxon>Geoglossomycetes</taxon>
        <taxon>Geoglossales</taxon>
        <taxon>Geoglossaceae</taxon>
        <taxon>Trichoglossum</taxon>
    </lineage>
</organism>
<evidence type="ECO:0000313" key="3">
    <source>
        <dbReference type="Proteomes" id="UP000750711"/>
    </source>
</evidence>
<dbReference type="InterPro" id="IPR036770">
    <property type="entry name" value="Ankyrin_rpt-contain_sf"/>
</dbReference>
<dbReference type="InterPro" id="IPR002110">
    <property type="entry name" value="Ankyrin_rpt"/>
</dbReference>
<gene>
    <name evidence="2" type="ORF">GP486_004065</name>
</gene>
<protein>
    <recommendedName>
        <fullName evidence="4">Ankyrin repeat protein</fullName>
    </recommendedName>
</protein>
<dbReference type="Pfam" id="PF12796">
    <property type="entry name" value="Ank_2"/>
    <property type="match status" value="1"/>
</dbReference>
<dbReference type="AlphaFoldDB" id="A0A9P8LBI4"/>
<sequence length="334" mass="35836">MDPSSFASAAASLLGMTIWVTGSLYGDWDYSSRVLAELLIYELSRLRSVLQSLEVTALSVTEAIIVPKYLLICLEDVKGSINNDRLVVYAARQGMVEIVWQLLYTRAEVIQTAFAAVENGHVEVLQLLLESGLPTDLISDAGQSLLEAAKEADHSAIVNLLQSFEPNDPPRVVYSVPSEDAVDPKTPSEKAILRDKNTASPSELPSGASLVPANEGLEQSTSKFGKGKKILFTKSTGEPLADSLRAVFHELQIKEIQSKPASPQTLSCSDPGFVRNAGPTNSAVPFFLLSEPISVDNLALGSIVTDPKDRLSALAPGDISALSWLVGDLRSESV</sequence>
<comment type="caution">
    <text evidence="2">The sequence shown here is derived from an EMBL/GenBank/DDBJ whole genome shotgun (WGS) entry which is preliminary data.</text>
</comment>
<reference evidence="2" key="1">
    <citation type="submission" date="2021-03" db="EMBL/GenBank/DDBJ databases">
        <title>Comparative genomics and phylogenomic investigation of the class Geoglossomycetes provide insights into ecological specialization and systematics.</title>
        <authorList>
            <person name="Melie T."/>
            <person name="Pirro S."/>
            <person name="Miller A.N."/>
            <person name="Quandt A."/>
        </authorList>
    </citation>
    <scope>NUCLEOTIDE SEQUENCE</scope>
    <source>
        <strain evidence="2">CAQ_001_2017</strain>
    </source>
</reference>
<feature type="region of interest" description="Disordered" evidence="1">
    <location>
        <begin position="177"/>
        <end position="220"/>
    </location>
</feature>